<evidence type="ECO:0000313" key="10">
    <source>
        <dbReference type="Proteomes" id="UP001279642"/>
    </source>
</evidence>
<evidence type="ECO:0000256" key="2">
    <source>
        <dbReference type="ARBA" id="ARBA00009347"/>
    </source>
</evidence>
<comment type="cofactor">
    <cofactor evidence="1 5">
        <name>FAD</name>
        <dbReference type="ChEBI" id="CHEBI:57692"/>
    </cofactor>
</comment>
<dbReference type="SUPFAM" id="SSF56645">
    <property type="entry name" value="Acyl-CoA dehydrogenase NM domain-like"/>
    <property type="match status" value="1"/>
</dbReference>
<dbReference type="SUPFAM" id="SSF47203">
    <property type="entry name" value="Acyl-CoA dehydrogenase C-terminal domain-like"/>
    <property type="match status" value="1"/>
</dbReference>
<reference evidence="9 10" key="1">
    <citation type="journal article" date="2016" name="Antonie Van Leeuwenhoek">
        <title>Dongia soli sp. nov., isolated from soil from Dokdo, Korea.</title>
        <authorList>
            <person name="Kim D.U."/>
            <person name="Lee H."/>
            <person name="Kim H."/>
            <person name="Kim S.G."/>
            <person name="Ka J.O."/>
        </authorList>
    </citation>
    <scope>NUCLEOTIDE SEQUENCE [LARGE SCALE GENOMIC DNA]</scope>
    <source>
        <strain evidence="9 10">D78</strain>
    </source>
</reference>
<accession>A0ABU5E6P1</accession>
<dbReference type="PANTHER" id="PTHR42707:SF2">
    <property type="entry name" value="ACD11 DEHYDROGENASE"/>
    <property type="match status" value="1"/>
</dbReference>
<dbReference type="InterPro" id="IPR036250">
    <property type="entry name" value="AcylCo_DH-like_C"/>
</dbReference>
<dbReference type="RefSeq" id="WP_320506616.1">
    <property type="nucleotide sequence ID" value="NZ_JAXCLW010000001.1"/>
</dbReference>
<feature type="domain" description="Adaptive response protein AidB N-terminal" evidence="8">
    <location>
        <begin position="10"/>
        <end position="168"/>
    </location>
</feature>
<dbReference type="InterPro" id="IPR052904">
    <property type="entry name" value="Acyl-CoA_dehydrogenase-like"/>
</dbReference>
<evidence type="ECO:0000259" key="6">
    <source>
        <dbReference type="Pfam" id="PF00441"/>
    </source>
</evidence>
<dbReference type="InterPro" id="IPR006089">
    <property type="entry name" value="Acyl-CoA_DH_CS"/>
</dbReference>
<dbReference type="Gene3D" id="1.20.140.10">
    <property type="entry name" value="Butyryl-CoA Dehydrogenase, subunit A, domain 3"/>
    <property type="match status" value="1"/>
</dbReference>
<protein>
    <submittedName>
        <fullName evidence="9">Acyl-CoA dehydrogenase family protein</fullName>
    </submittedName>
</protein>
<comment type="similarity">
    <text evidence="2 5">Belongs to the acyl-CoA dehydrogenase family.</text>
</comment>
<evidence type="ECO:0000256" key="3">
    <source>
        <dbReference type="ARBA" id="ARBA00022630"/>
    </source>
</evidence>
<evidence type="ECO:0000313" key="9">
    <source>
        <dbReference type="EMBL" id="MDY0881557.1"/>
    </source>
</evidence>
<feature type="domain" description="Acyl-CoA oxidase/dehydrogenase middle" evidence="7">
    <location>
        <begin position="180"/>
        <end position="278"/>
    </location>
</feature>
<evidence type="ECO:0000259" key="7">
    <source>
        <dbReference type="Pfam" id="PF02770"/>
    </source>
</evidence>
<evidence type="ECO:0000259" key="8">
    <source>
        <dbReference type="Pfam" id="PF18158"/>
    </source>
</evidence>
<dbReference type="EMBL" id="JAXCLW010000001">
    <property type="protein sequence ID" value="MDY0881557.1"/>
    <property type="molecule type" value="Genomic_DNA"/>
</dbReference>
<keyword evidence="5" id="KW-0560">Oxidoreductase</keyword>
<dbReference type="PANTHER" id="PTHR42707">
    <property type="entry name" value="ACYL-COA DEHYDROGENASE"/>
    <property type="match status" value="1"/>
</dbReference>
<name>A0ABU5E6P1_9PROT</name>
<dbReference type="Proteomes" id="UP001279642">
    <property type="component" value="Unassembled WGS sequence"/>
</dbReference>
<keyword evidence="10" id="KW-1185">Reference proteome</keyword>
<dbReference type="Pfam" id="PF00441">
    <property type="entry name" value="Acyl-CoA_dh_1"/>
    <property type="match status" value="1"/>
</dbReference>
<comment type="caution">
    <text evidence="9">The sequence shown here is derived from an EMBL/GenBank/DDBJ whole genome shotgun (WGS) entry which is preliminary data.</text>
</comment>
<evidence type="ECO:0000256" key="5">
    <source>
        <dbReference type="RuleBase" id="RU362125"/>
    </source>
</evidence>
<dbReference type="InterPro" id="IPR009075">
    <property type="entry name" value="AcylCo_DH/oxidase_C"/>
</dbReference>
<sequence length="571" mass="61698">MNDQSPAAGRRRNFYQGDSSLQYWLRRHASEVVQRHTPRLTAFGDWVANNVDQAAAYTDRFAPPILTSKPVLSDPQADGMLMTEVLHNPAYAEIHRDAYRHGMIGLAYSAAPAALSEPTAFLPGFVMGYLLAQADISIHCPVTLTGAVAYVLDRFAPQEIKSHYLPDLIRMDGAAATGGTWATERQGGSDVGANATVAEPRNDGSFALRGLKWFCSNAASDLALATARPAGAPGGSDGLGLYLVPRRLDDGSLNRYRVRRLKDKLGTRGLATGEIELQGAIGFEVAPPKRGLRIMMEALGYSRIHNAMAAVGVQRRAFVEALGHARQRQAFGAPLVAYPAIEMQLLDLQADWMASLVLALATAQSFDLAQQDAGQQVWLRLLTALAKYRTAEDAVRSASRAVEILGGNGYTEEYPTARLLRDALVLPVWEGPANIQALEVLRLILGKSNAGGLFERQVSAMLISIGGEMAASVPPLQQALRSYHQTLEHLRSVPASGPCHIGAMTELMADLICATLLLREAAAEGNARLSLIAARYIRSRFGRRPHAGPDVTCEPVSTAERAMLENEPAFD</sequence>
<dbReference type="InterPro" id="IPR041504">
    <property type="entry name" value="AidB_N"/>
</dbReference>
<dbReference type="InterPro" id="IPR006091">
    <property type="entry name" value="Acyl-CoA_Oxase/DH_mid-dom"/>
</dbReference>
<proteinExistence type="inferred from homology"/>
<feature type="domain" description="Acyl-CoA dehydrogenase/oxidase C-terminal" evidence="6">
    <location>
        <begin position="290"/>
        <end position="442"/>
    </location>
</feature>
<keyword evidence="3 5" id="KW-0285">Flavoprotein</keyword>
<dbReference type="Gene3D" id="2.40.110.20">
    <property type="match status" value="1"/>
</dbReference>
<gene>
    <name evidence="9" type="ORF">SMD27_01750</name>
</gene>
<evidence type="ECO:0000256" key="4">
    <source>
        <dbReference type="ARBA" id="ARBA00022827"/>
    </source>
</evidence>
<dbReference type="Pfam" id="PF02770">
    <property type="entry name" value="Acyl-CoA_dh_M"/>
    <property type="match status" value="1"/>
</dbReference>
<dbReference type="PROSITE" id="PS00073">
    <property type="entry name" value="ACYL_COA_DH_2"/>
    <property type="match status" value="1"/>
</dbReference>
<dbReference type="Pfam" id="PF18158">
    <property type="entry name" value="AidB_N"/>
    <property type="match status" value="1"/>
</dbReference>
<evidence type="ECO:0000256" key="1">
    <source>
        <dbReference type="ARBA" id="ARBA00001974"/>
    </source>
</evidence>
<organism evidence="9 10">
    <name type="scientific">Dongia soli</name>
    <dbReference type="NCBI Taxonomy" id="600628"/>
    <lineage>
        <taxon>Bacteria</taxon>
        <taxon>Pseudomonadati</taxon>
        <taxon>Pseudomonadota</taxon>
        <taxon>Alphaproteobacteria</taxon>
        <taxon>Rhodospirillales</taxon>
        <taxon>Dongiaceae</taxon>
        <taxon>Dongia</taxon>
    </lineage>
</organism>
<dbReference type="InterPro" id="IPR009100">
    <property type="entry name" value="AcylCoA_DH/oxidase_NM_dom_sf"/>
</dbReference>
<keyword evidence="4 5" id="KW-0274">FAD</keyword>